<dbReference type="OrthoDB" id="4630069at2"/>
<dbReference type="InterPro" id="IPR000620">
    <property type="entry name" value="EamA_dom"/>
</dbReference>
<keyword evidence="4 7" id="KW-1133">Transmembrane helix</keyword>
<gene>
    <name evidence="9" type="ORF">FSW04_08955</name>
</gene>
<dbReference type="Pfam" id="PF00892">
    <property type="entry name" value="EamA"/>
    <property type="match status" value="2"/>
</dbReference>
<comment type="similarity">
    <text evidence="2">Belongs to the EamA transporter family.</text>
</comment>
<feature type="domain" description="EamA" evidence="8">
    <location>
        <begin position="164"/>
        <end position="296"/>
    </location>
</feature>
<feature type="transmembrane region" description="Helical" evidence="7">
    <location>
        <begin position="81"/>
        <end position="100"/>
    </location>
</feature>
<evidence type="ECO:0000256" key="1">
    <source>
        <dbReference type="ARBA" id="ARBA00004141"/>
    </source>
</evidence>
<feature type="transmembrane region" description="Helical" evidence="7">
    <location>
        <begin position="278"/>
        <end position="297"/>
    </location>
</feature>
<keyword evidence="5 7" id="KW-0472">Membrane</keyword>
<dbReference type="InterPro" id="IPR050638">
    <property type="entry name" value="AA-Vitamin_Transporters"/>
</dbReference>
<evidence type="ECO:0000256" key="4">
    <source>
        <dbReference type="ARBA" id="ARBA00022989"/>
    </source>
</evidence>
<evidence type="ECO:0000256" key="7">
    <source>
        <dbReference type="SAM" id="Phobius"/>
    </source>
</evidence>
<dbReference type="PANTHER" id="PTHR32322:SF9">
    <property type="entry name" value="AMINO-ACID METABOLITE EFFLUX PUMP-RELATED"/>
    <property type="match status" value="1"/>
</dbReference>
<evidence type="ECO:0000313" key="10">
    <source>
        <dbReference type="Proteomes" id="UP000321805"/>
    </source>
</evidence>
<evidence type="ECO:0000256" key="5">
    <source>
        <dbReference type="ARBA" id="ARBA00023136"/>
    </source>
</evidence>
<organism evidence="9 10">
    <name type="scientific">Baekduia soli</name>
    <dbReference type="NCBI Taxonomy" id="496014"/>
    <lineage>
        <taxon>Bacteria</taxon>
        <taxon>Bacillati</taxon>
        <taxon>Actinomycetota</taxon>
        <taxon>Thermoleophilia</taxon>
        <taxon>Solirubrobacterales</taxon>
        <taxon>Baekduiaceae</taxon>
        <taxon>Baekduia</taxon>
    </lineage>
</organism>
<feature type="domain" description="EamA" evidence="8">
    <location>
        <begin position="20"/>
        <end position="152"/>
    </location>
</feature>
<proteinExistence type="inferred from homology"/>
<sequence>MVISAGAAAWDTGRVSSRAWLSLAITAALWGASYLFIKVALDDGVSEGVIIDLRVVLGALILVPVAIRAGAVAPLLARRGWVLLLALVQVIAPFGLITFGENHVPSALAGILVGSSPLFIALLAARLDPEERARGWGLVGILLGMVGVVLLFGVDLSGKADALLGGLMILAAGLCYAAAVLVAKRAFTGVPPVGVAASTMVVSAVAWLPVALLTLPDHVPGANATASLLALGVGGTGVAFWLYYRSIADVGPARAAIVSYVAPAFAVVYGVTLLGERLTAGTIGGLVLILAGSWLAAQGRPPALSRSGPSRSSVPAPARVR</sequence>
<evidence type="ECO:0000256" key="2">
    <source>
        <dbReference type="ARBA" id="ARBA00007362"/>
    </source>
</evidence>
<accession>A0A5B8U479</accession>
<dbReference type="PANTHER" id="PTHR32322">
    <property type="entry name" value="INNER MEMBRANE TRANSPORTER"/>
    <property type="match status" value="1"/>
</dbReference>
<evidence type="ECO:0000313" key="9">
    <source>
        <dbReference type="EMBL" id="QEC47688.1"/>
    </source>
</evidence>
<dbReference type="SUPFAM" id="SSF103481">
    <property type="entry name" value="Multidrug resistance efflux transporter EmrE"/>
    <property type="match status" value="2"/>
</dbReference>
<evidence type="ECO:0000256" key="6">
    <source>
        <dbReference type="SAM" id="MobiDB-lite"/>
    </source>
</evidence>
<feature type="region of interest" description="Disordered" evidence="6">
    <location>
        <begin position="300"/>
        <end position="321"/>
    </location>
</feature>
<keyword evidence="3 7" id="KW-0812">Transmembrane</keyword>
<dbReference type="Proteomes" id="UP000321805">
    <property type="component" value="Chromosome"/>
</dbReference>
<dbReference type="GO" id="GO:0016020">
    <property type="term" value="C:membrane"/>
    <property type="evidence" value="ECO:0007669"/>
    <property type="project" value="UniProtKB-SubCell"/>
</dbReference>
<dbReference type="KEGG" id="bsol:FSW04_08955"/>
<keyword evidence="10" id="KW-1185">Reference proteome</keyword>
<evidence type="ECO:0000259" key="8">
    <source>
        <dbReference type="Pfam" id="PF00892"/>
    </source>
</evidence>
<feature type="transmembrane region" description="Helical" evidence="7">
    <location>
        <begin position="162"/>
        <end position="183"/>
    </location>
</feature>
<feature type="transmembrane region" description="Helical" evidence="7">
    <location>
        <begin position="255"/>
        <end position="272"/>
    </location>
</feature>
<feature type="transmembrane region" description="Helical" evidence="7">
    <location>
        <begin position="49"/>
        <end position="69"/>
    </location>
</feature>
<comment type="subcellular location">
    <subcellularLocation>
        <location evidence="1">Membrane</location>
        <topology evidence="1">Multi-pass membrane protein</topology>
    </subcellularLocation>
</comment>
<feature type="transmembrane region" description="Helical" evidence="7">
    <location>
        <begin position="221"/>
        <end position="243"/>
    </location>
</feature>
<feature type="transmembrane region" description="Helical" evidence="7">
    <location>
        <begin position="106"/>
        <end position="124"/>
    </location>
</feature>
<dbReference type="EMBL" id="CP042430">
    <property type="protein sequence ID" value="QEC47688.1"/>
    <property type="molecule type" value="Genomic_DNA"/>
</dbReference>
<dbReference type="AlphaFoldDB" id="A0A5B8U479"/>
<reference evidence="9 10" key="1">
    <citation type="journal article" date="2018" name="J. Microbiol.">
        <title>Baekduia soli gen. nov., sp. nov., a novel bacterium isolated from the soil of Baekdu Mountain and proposal of a novel family name, Baekduiaceae fam. nov.</title>
        <authorList>
            <person name="An D.S."/>
            <person name="Siddiqi M.Z."/>
            <person name="Kim K.H."/>
            <person name="Yu H.S."/>
            <person name="Im W.T."/>
        </authorList>
    </citation>
    <scope>NUCLEOTIDE SEQUENCE [LARGE SCALE GENOMIC DNA]</scope>
    <source>
        <strain evidence="9 10">BR7-21</strain>
    </source>
</reference>
<dbReference type="InterPro" id="IPR037185">
    <property type="entry name" value="EmrE-like"/>
</dbReference>
<evidence type="ECO:0000256" key="3">
    <source>
        <dbReference type="ARBA" id="ARBA00022692"/>
    </source>
</evidence>
<feature type="transmembrane region" description="Helical" evidence="7">
    <location>
        <begin position="136"/>
        <end position="156"/>
    </location>
</feature>
<name>A0A5B8U479_9ACTN</name>
<feature type="transmembrane region" description="Helical" evidence="7">
    <location>
        <begin position="195"/>
        <end position="215"/>
    </location>
</feature>
<feature type="transmembrane region" description="Helical" evidence="7">
    <location>
        <begin position="20"/>
        <end position="37"/>
    </location>
</feature>
<protein>
    <submittedName>
        <fullName evidence="9">DMT family transporter</fullName>
    </submittedName>
</protein>